<evidence type="ECO:0000256" key="3">
    <source>
        <dbReference type="SAM" id="MobiDB-lite"/>
    </source>
</evidence>
<dbReference type="Gene3D" id="1.10.10.10">
    <property type="entry name" value="Winged helix-like DNA-binding domain superfamily/Winged helix DNA-binding domain"/>
    <property type="match status" value="1"/>
</dbReference>
<name>A0ABT1VAZ6_9ACTN</name>
<dbReference type="PANTHER" id="PTHR30483:SF6">
    <property type="entry name" value="PERIPLASMIC BINDING PROTEIN OF ABC TRANSPORTER FOR NATURAL AMINO ACIDS"/>
    <property type="match status" value="1"/>
</dbReference>
<evidence type="ECO:0000256" key="2">
    <source>
        <dbReference type="ARBA" id="ARBA00022729"/>
    </source>
</evidence>
<reference evidence="5 6" key="1">
    <citation type="submission" date="2022-07" db="EMBL/GenBank/DDBJ databases">
        <authorList>
            <person name="Phongsopitanun W."/>
            <person name="Tanasupawat S."/>
        </authorList>
    </citation>
    <scope>NUCLEOTIDE SEQUENCE [LARGE SCALE GENOMIC DNA]</scope>
    <source>
        <strain evidence="5 6">RCU-064</strain>
    </source>
</reference>
<feature type="region of interest" description="Disordered" evidence="3">
    <location>
        <begin position="1"/>
        <end position="20"/>
    </location>
</feature>
<dbReference type="InterPro" id="IPR016032">
    <property type="entry name" value="Sig_transdc_resp-reg_C-effctor"/>
</dbReference>
<dbReference type="Pfam" id="PF13458">
    <property type="entry name" value="Peripla_BP_6"/>
    <property type="match status" value="1"/>
</dbReference>
<dbReference type="EMBL" id="JANIAA010000040">
    <property type="protein sequence ID" value="MCQ8193935.1"/>
    <property type="molecule type" value="Genomic_DNA"/>
</dbReference>
<keyword evidence="2" id="KW-0732">Signal</keyword>
<organism evidence="5 6">
    <name type="scientific">Streptomyces rugosispiralis</name>
    <dbReference type="NCBI Taxonomy" id="2967341"/>
    <lineage>
        <taxon>Bacteria</taxon>
        <taxon>Bacillati</taxon>
        <taxon>Actinomycetota</taxon>
        <taxon>Actinomycetes</taxon>
        <taxon>Kitasatosporales</taxon>
        <taxon>Streptomycetaceae</taxon>
        <taxon>Streptomyces</taxon>
    </lineage>
</organism>
<dbReference type="InterPro" id="IPR028081">
    <property type="entry name" value="Leu-bd"/>
</dbReference>
<proteinExistence type="inferred from homology"/>
<dbReference type="InterPro" id="IPR028082">
    <property type="entry name" value="Peripla_BP_I"/>
</dbReference>
<evidence type="ECO:0000259" key="4">
    <source>
        <dbReference type="PROSITE" id="PS50043"/>
    </source>
</evidence>
<dbReference type="Pfam" id="PF00196">
    <property type="entry name" value="GerE"/>
    <property type="match status" value="1"/>
</dbReference>
<protein>
    <submittedName>
        <fullName evidence="5">ABC transporter substrate-binding protein</fullName>
    </submittedName>
</protein>
<evidence type="ECO:0000313" key="5">
    <source>
        <dbReference type="EMBL" id="MCQ8193935.1"/>
    </source>
</evidence>
<dbReference type="PANTHER" id="PTHR30483">
    <property type="entry name" value="LEUCINE-SPECIFIC-BINDING PROTEIN"/>
    <property type="match status" value="1"/>
</dbReference>
<dbReference type="SMART" id="SM00421">
    <property type="entry name" value="HTH_LUXR"/>
    <property type="match status" value="1"/>
</dbReference>
<accession>A0ABT1VAZ6</accession>
<dbReference type="PROSITE" id="PS50043">
    <property type="entry name" value="HTH_LUXR_2"/>
    <property type="match status" value="1"/>
</dbReference>
<keyword evidence="6" id="KW-1185">Reference proteome</keyword>
<evidence type="ECO:0000313" key="6">
    <source>
        <dbReference type="Proteomes" id="UP001204746"/>
    </source>
</evidence>
<feature type="domain" description="HTH luxR-type" evidence="4">
    <location>
        <begin position="75"/>
        <end position="140"/>
    </location>
</feature>
<dbReference type="Proteomes" id="UP001204746">
    <property type="component" value="Unassembled WGS sequence"/>
</dbReference>
<dbReference type="CDD" id="cd06170">
    <property type="entry name" value="LuxR_C_like"/>
    <property type="match status" value="1"/>
</dbReference>
<dbReference type="InterPro" id="IPR036388">
    <property type="entry name" value="WH-like_DNA-bd_sf"/>
</dbReference>
<dbReference type="InterPro" id="IPR000792">
    <property type="entry name" value="Tscrpt_reg_LuxR_C"/>
</dbReference>
<comment type="caution">
    <text evidence="5">The sequence shown here is derived from an EMBL/GenBank/DDBJ whole genome shotgun (WGS) entry which is preliminary data.</text>
</comment>
<dbReference type="SUPFAM" id="SSF53822">
    <property type="entry name" value="Periplasmic binding protein-like I"/>
    <property type="match status" value="1"/>
</dbReference>
<dbReference type="RefSeq" id="WP_256654731.1">
    <property type="nucleotide sequence ID" value="NZ_JANIAA010000040.1"/>
</dbReference>
<dbReference type="PRINTS" id="PR00038">
    <property type="entry name" value="HTHLUXR"/>
</dbReference>
<evidence type="ECO:0000256" key="1">
    <source>
        <dbReference type="ARBA" id="ARBA00010062"/>
    </source>
</evidence>
<dbReference type="Gene3D" id="3.40.50.2300">
    <property type="match status" value="2"/>
</dbReference>
<sequence length="553" mass="58532">MAEGTWELAAGPVGEPTGSAVHDPELLRRIAAFERSDLESVSFLWHGAGRWARCRIRRGPGAAGSPAATVTLLALDGPPAGLTAREVDVVSLIALGLSNREISSRLGTSVRTVTTQVERLLRKTGQESRAGLGAMAVDRELVRLPLPGGVDRGSGIRVLDLEKLVAGEPSFPWGLRRVSGGRRPLRVGTIALGGPFAADGEETIRGASLAVRDINALACERGRPVEHVVVAVDPLSQESVRAGLAVLVEQDVDAITSSYASAFNPEVFDFAADYGRIFLHTNSWTHSVDMVRSSPARYRNVFQSCPSENAYQAALIAYLRAHPAGRGGRGRLAVIELDGYGCSITGAGFTAQVSEVGWAVTAVARVGLSVRDTDAVAAEALGDGADLVVVSHVSPEAAARLQNALTRARPGQESYHIYTPSLAGFARHLEPGGGGLTWSTVTGRSDDALGRRFAEAYTRQFGVPPGWTQASAAYDQVRMLHTAVSVTGSLRPAVTGDYLRSEAYRGVNGTYLFASPGQFAAGYPYDSTHLGLAQPTLTYRMSGSHQHVVPMSA</sequence>
<gene>
    <name evidence="5" type="ORF">NP777_37980</name>
</gene>
<comment type="similarity">
    <text evidence="1">Belongs to the leucine-binding protein family.</text>
</comment>
<dbReference type="InterPro" id="IPR051010">
    <property type="entry name" value="BCAA_transport"/>
</dbReference>
<dbReference type="SUPFAM" id="SSF46894">
    <property type="entry name" value="C-terminal effector domain of the bipartite response regulators"/>
    <property type="match status" value="1"/>
</dbReference>